<dbReference type="InterPro" id="IPR036249">
    <property type="entry name" value="Thioredoxin-like_sf"/>
</dbReference>
<feature type="domain" description="Thioredoxin" evidence="2">
    <location>
        <begin position="1"/>
        <end position="58"/>
    </location>
</feature>
<feature type="compositionally biased region" description="Basic residues" evidence="1">
    <location>
        <begin position="82"/>
        <end position="97"/>
    </location>
</feature>
<keyword evidence="4" id="KW-1185">Reference proteome</keyword>
<dbReference type="AlphaFoldDB" id="A0A366F7D2"/>
<accession>A0A366F7D2</accession>
<reference evidence="3 4" key="1">
    <citation type="submission" date="2018-06" db="EMBL/GenBank/DDBJ databases">
        <title>Genomic Encyclopedia of Type Strains, Phase IV (KMG-IV): sequencing the most valuable type-strain genomes for metagenomic binning, comparative biology and taxonomic classification.</title>
        <authorList>
            <person name="Goeker M."/>
        </authorList>
    </citation>
    <scope>NUCLEOTIDE SEQUENCE [LARGE SCALE GENOMIC DNA]</scope>
    <source>
        <strain evidence="3 4">DSM 24875</strain>
    </source>
</reference>
<protein>
    <submittedName>
        <fullName evidence="3">Thioredoxin</fullName>
    </submittedName>
</protein>
<dbReference type="EMBL" id="QNRK01000018">
    <property type="protein sequence ID" value="RBP10553.1"/>
    <property type="molecule type" value="Genomic_DNA"/>
</dbReference>
<sequence>MAPIFERAARDLEPRARFATVDVDEEPSIVGRYGVRGILTPIVFDHGEVVRRRAGLVDMAFLRGMVGKPDDVRADPRDGVRAKRRAAARRSGPRRANRSSNLIITKRISCWTDR</sequence>
<proteinExistence type="predicted"/>
<dbReference type="OrthoDB" id="9790390at2"/>
<evidence type="ECO:0000313" key="3">
    <source>
        <dbReference type="EMBL" id="RBP10553.1"/>
    </source>
</evidence>
<dbReference type="Pfam" id="PF00085">
    <property type="entry name" value="Thioredoxin"/>
    <property type="match status" value="1"/>
</dbReference>
<comment type="caution">
    <text evidence="3">The sequence shown here is derived from an EMBL/GenBank/DDBJ whole genome shotgun (WGS) entry which is preliminary data.</text>
</comment>
<dbReference type="Proteomes" id="UP000253529">
    <property type="component" value="Unassembled WGS sequence"/>
</dbReference>
<dbReference type="Gene3D" id="3.40.30.10">
    <property type="entry name" value="Glutaredoxin"/>
    <property type="match status" value="1"/>
</dbReference>
<evidence type="ECO:0000313" key="4">
    <source>
        <dbReference type="Proteomes" id="UP000253529"/>
    </source>
</evidence>
<name>A0A366F7D2_9HYPH</name>
<gene>
    <name evidence="3" type="ORF">DFR50_11839</name>
</gene>
<dbReference type="CDD" id="cd02947">
    <property type="entry name" value="TRX_family"/>
    <property type="match status" value="1"/>
</dbReference>
<feature type="region of interest" description="Disordered" evidence="1">
    <location>
        <begin position="72"/>
        <end position="100"/>
    </location>
</feature>
<dbReference type="InterPro" id="IPR013766">
    <property type="entry name" value="Thioredoxin_domain"/>
</dbReference>
<organism evidence="3 4">
    <name type="scientific">Roseiarcus fermentans</name>
    <dbReference type="NCBI Taxonomy" id="1473586"/>
    <lineage>
        <taxon>Bacteria</taxon>
        <taxon>Pseudomonadati</taxon>
        <taxon>Pseudomonadota</taxon>
        <taxon>Alphaproteobacteria</taxon>
        <taxon>Hyphomicrobiales</taxon>
        <taxon>Roseiarcaceae</taxon>
        <taxon>Roseiarcus</taxon>
    </lineage>
</organism>
<feature type="compositionally biased region" description="Basic and acidic residues" evidence="1">
    <location>
        <begin position="72"/>
        <end position="81"/>
    </location>
</feature>
<evidence type="ECO:0000259" key="2">
    <source>
        <dbReference type="Pfam" id="PF00085"/>
    </source>
</evidence>
<evidence type="ECO:0000256" key="1">
    <source>
        <dbReference type="SAM" id="MobiDB-lite"/>
    </source>
</evidence>
<dbReference type="SUPFAM" id="SSF52833">
    <property type="entry name" value="Thioredoxin-like"/>
    <property type="match status" value="1"/>
</dbReference>